<comment type="subcellular location">
    <subcellularLocation>
        <location evidence="1">Membrane</location>
        <topology evidence="1">Multi-pass membrane protein</topology>
    </subcellularLocation>
</comment>
<dbReference type="eggNOG" id="KOG0223">
    <property type="taxonomic scope" value="Eukaryota"/>
</dbReference>
<dbReference type="AlphaFoldDB" id="A0A1I7S2N4"/>
<keyword evidence="4 6" id="KW-0472">Membrane</keyword>
<dbReference type="WBParaSite" id="BXY_0726400.1">
    <property type="protein sequence ID" value="BXY_0726400.1"/>
    <property type="gene ID" value="BXY_0726400"/>
</dbReference>
<keyword evidence="3 6" id="KW-1133">Transmembrane helix</keyword>
<evidence type="ECO:0000313" key="8">
    <source>
        <dbReference type="WBParaSite" id="BXY_0726400.1"/>
    </source>
</evidence>
<dbReference type="Proteomes" id="UP000095284">
    <property type="component" value="Unplaced"/>
</dbReference>
<evidence type="ECO:0000256" key="6">
    <source>
        <dbReference type="SAM" id="Phobius"/>
    </source>
</evidence>
<dbReference type="GO" id="GO:0015267">
    <property type="term" value="F:channel activity"/>
    <property type="evidence" value="ECO:0007669"/>
    <property type="project" value="InterPro"/>
</dbReference>
<dbReference type="Pfam" id="PF00230">
    <property type="entry name" value="MIP"/>
    <property type="match status" value="1"/>
</dbReference>
<sequence length="97" mass="10350">MSKSKAVAAMPEEEAGEGGFGNKVKIYLKEGNTEIMGNGEERPYSLWSKLVAEFIGDLIFIFIGSISVNLAQGALINIALAHGLAIFVLVSSLGHIR</sequence>
<evidence type="ECO:0000256" key="1">
    <source>
        <dbReference type="ARBA" id="ARBA00004141"/>
    </source>
</evidence>
<dbReference type="Gene3D" id="1.20.1080.10">
    <property type="entry name" value="Glycerol uptake facilitator protein"/>
    <property type="match status" value="1"/>
</dbReference>
<dbReference type="GO" id="GO:0016020">
    <property type="term" value="C:membrane"/>
    <property type="evidence" value="ECO:0007669"/>
    <property type="project" value="UniProtKB-SubCell"/>
</dbReference>
<keyword evidence="2 5" id="KW-0812">Transmembrane</keyword>
<accession>A0A1I7S2N4</accession>
<organism evidence="7 8">
    <name type="scientific">Bursaphelenchus xylophilus</name>
    <name type="common">Pinewood nematode worm</name>
    <name type="synonym">Aphelenchoides xylophilus</name>
    <dbReference type="NCBI Taxonomy" id="6326"/>
    <lineage>
        <taxon>Eukaryota</taxon>
        <taxon>Metazoa</taxon>
        <taxon>Ecdysozoa</taxon>
        <taxon>Nematoda</taxon>
        <taxon>Chromadorea</taxon>
        <taxon>Rhabditida</taxon>
        <taxon>Tylenchina</taxon>
        <taxon>Tylenchomorpha</taxon>
        <taxon>Aphelenchoidea</taxon>
        <taxon>Aphelenchoididae</taxon>
        <taxon>Bursaphelenchus</taxon>
    </lineage>
</organism>
<dbReference type="PRINTS" id="PR00783">
    <property type="entry name" value="MINTRINSICP"/>
</dbReference>
<feature type="transmembrane region" description="Helical" evidence="6">
    <location>
        <begin position="74"/>
        <end position="96"/>
    </location>
</feature>
<evidence type="ECO:0000256" key="3">
    <source>
        <dbReference type="ARBA" id="ARBA00022989"/>
    </source>
</evidence>
<proteinExistence type="inferred from homology"/>
<evidence type="ECO:0000256" key="5">
    <source>
        <dbReference type="RuleBase" id="RU000477"/>
    </source>
</evidence>
<evidence type="ECO:0000313" key="7">
    <source>
        <dbReference type="Proteomes" id="UP000095284"/>
    </source>
</evidence>
<protein>
    <submittedName>
        <fullName evidence="8">Aquaporin</fullName>
    </submittedName>
</protein>
<dbReference type="SUPFAM" id="SSF81338">
    <property type="entry name" value="Aquaporin-like"/>
    <property type="match status" value="1"/>
</dbReference>
<evidence type="ECO:0000256" key="2">
    <source>
        <dbReference type="ARBA" id="ARBA00022692"/>
    </source>
</evidence>
<evidence type="ECO:0000256" key="4">
    <source>
        <dbReference type="ARBA" id="ARBA00023136"/>
    </source>
</evidence>
<name>A0A1I7S2N4_BURXY</name>
<keyword evidence="5" id="KW-0813">Transport</keyword>
<dbReference type="InterPro" id="IPR000425">
    <property type="entry name" value="MIP"/>
</dbReference>
<reference evidence="8" key="1">
    <citation type="submission" date="2016-11" db="UniProtKB">
        <authorList>
            <consortium name="WormBaseParasite"/>
        </authorList>
    </citation>
    <scope>IDENTIFICATION</scope>
</reference>
<dbReference type="InterPro" id="IPR023271">
    <property type="entry name" value="Aquaporin-like"/>
</dbReference>
<comment type="similarity">
    <text evidence="5">Belongs to the MIP/aquaporin (TC 1.A.8) family.</text>
</comment>
<feature type="transmembrane region" description="Helical" evidence="6">
    <location>
        <begin position="50"/>
        <end position="68"/>
    </location>
</feature>